<dbReference type="NCBIfam" id="TIGR03170">
    <property type="entry name" value="flgA_cterm"/>
    <property type="match status" value="1"/>
</dbReference>
<dbReference type="Gene3D" id="3.90.1210.10">
    <property type="entry name" value="Antifreeze-like/N-acetylneuraminic acid synthase C-terminal domain"/>
    <property type="match status" value="1"/>
</dbReference>
<reference evidence="3" key="1">
    <citation type="journal article" date="2020" name="mSystems">
        <title>Genome- and Community-Level Interaction Insights into Carbon Utilization and Element Cycling Functions of Hydrothermarchaeota in Hydrothermal Sediment.</title>
        <authorList>
            <person name="Zhou Z."/>
            <person name="Liu Y."/>
            <person name="Xu W."/>
            <person name="Pan J."/>
            <person name="Luo Z.H."/>
            <person name="Li M."/>
        </authorList>
    </citation>
    <scope>NUCLEOTIDE SEQUENCE [LARGE SCALE GENOMIC DNA]</scope>
    <source>
        <strain evidence="3">HyVt-577</strain>
    </source>
</reference>
<keyword evidence="3" id="KW-0969">Cilium</keyword>
<dbReference type="GO" id="GO:0042597">
    <property type="term" value="C:periplasmic space"/>
    <property type="evidence" value="ECO:0007669"/>
    <property type="project" value="UniProtKB-SubCell"/>
</dbReference>
<protein>
    <recommendedName>
        <fullName evidence="1">Flagella basal body P-ring formation protein FlgA</fullName>
    </recommendedName>
</protein>
<feature type="domain" description="Flagella basal body P-ring formation protein FlgA SAF" evidence="2">
    <location>
        <begin position="112"/>
        <end position="230"/>
    </location>
</feature>
<organism evidence="3">
    <name type="scientific">Caldithrix abyssi</name>
    <dbReference type="NCBI Taxonomy" id="187145"/>
    <lineage>
        <taxon>Bacteria</taxon>
        <taxon>Pseudomonadati</taxon>
        <taxon>Calditrichota</taxon>
        <taxon>Calditrichia</taxon>
        <taxon>Calditrichales</taxon>
        <taxon>Calditrichaceae</taxon>
        <taxon>Caldithrix</taxon>
    </lineage>
</organism>
<dbReference type="Pfam" id="PF13144">
    <property type="entry name" value="ChapFlgA"/>
    <property type="match status" value="1"/>
</dbReference>
<dbReference type="PANTHER" id="PTHR36307:SF1">
    <property type="entry name" value="FLAGELLA BASAL BODY P-RING FORMATION PROTEIN FLGA"/>
    <property type="match status" value="1"/>
</dbReference>
<dbReference type="InterPro" id="IPR039246">
    <property type="entry name" value="Flagellar_FlgA"/>
</dbReference>
<evidence type="ECO:0000313" key="3">
    <source>
        <dbReference type="EMBL" id="HGY55150.1"/>
    </source>
</evidence>
<proteinExistence type="inferred from homology"/>
<dbReference type="GO" id="GO:0044780">
    <property type="term" value="P:bacterial-type flagellum assembly"/>
    <property type="evidence" value="ECO:0007669"/>
    <property type="project" value="InterPro"/>
</dbReference>
<dbReference type="AlphaFoldDB" id="A0A7V4TZB9"/>
<name>A0A7V4TZB9_CALAY</name>
<keyword evidence="3" id="KW-0966">Cell projection</keyword>
<comment type="function">
    <text evidence="1">Involved in the assembly process of the P-ring formation. It may associate with FlgF on the rod constituting a structure essential for the P-ring assembly or may act as a modulator protein for the P-ring assembly.</text>
</comment>
<evidence type="ECO:0000259" key="2">
    <source>
        <dbReference type="Pfam" id="PF13144"/>
    </source>
</evidence>
<dbReference type="PANTHER" id="PTHR36307">
    <property type="entry name" value="FLAGELLA BASAL BODY P-RING FORMATION PROTEIN FLGA"/>
    <property type="match status" value="1"/>
</dbReference>
<keyword evidence="3" id="KW-0282">Flagellum</keyword>
<keyword evidence="1" id="KW-0574">Periplasm</keyword>
<sequence length="240" mass="27137">MRGKRINNYIILFLLVIGGIGVSFAQNSTAPLESAMKTYFSRMLQIPSEKLSITILRAPRTLSSEADMSGLRVYSQKKHIRLGYQTIWVEFRNENRKKQKYPVTVSVTATADILVATAKIGRYERIDSRNIKVEKRTIDEGWEYLIHEDQLKAGLESRRIIQPGEIITQKLVRRPPAIRKGEQIKIKIETGNLVITGQAKAAQDGCIGDEIFVKCQPGGKKIKAIVKRPGWAVVYQENVL</sequence>
<dbReference type="EMBL" id="DRQG01000052">
    <property type="protein sequence ID" value="HGY55150.1"/>
    <property type="molecule type" value="Genomic_DNA"/>
</dbReference>
<dbReference type="Gene3D" id="2.30.30.760">
    <property type="match status" value="1"/>
</dbReference>
<gene>
    <name evidence="3" type="primary">flgA</name>
    <name evidence="3" type="ORF">ENK44_05590</name>
</gene>
<keyword evidence="1" id="KW-1005">Bacterial flagellum biogenesis</keyword>
<comment type="caution">
    <text evidence="3">The sequence shown here is derived from an EMBL/GenBank/DDBJ whole genome shotgun (WGS) entry which is preliminary data.</text>
</comment>
<dbReference type="InterPro" id="IPR017585">
    <property type="entry name" value="SAF_FlgA"/>
</dbReference>
<comment type="similarity">
    <text evidence="1">Belongs to the FlgA family.</text>
</comment>
<comment type="subcellular location">
    <subcellularLocation>
        <location evidence="1">Periplasm</location>
    </subcellularLocation>
</comment>
<dbReference type="Proteomes" id="UP000885779">
    <property type="component" value="Unassembled WGS sequence"/>
</dbReference>
<accession>A0A7V4TZB9</accession>
<evidence type="ECO:0000256" key="1">
    <source>
        <dbReference type="RuleBase" id="RU362063"/>
    </source>
</evidence>